<reference evidence="1 2" key="1">
    <citation type="submission" date="2018-12" db="EMBL/GenBank/DDBJ databases">
        <authorList>
            <person name="Yang E."/>
        </authorList>
    </citation>
    <scope>NUCLEOTIDE SEQUENCE [LARGE SCALE GENOMIC DNA]</scope>
    <source>
        <strain evidence="1 2">SOD</strain>
    </source>
</reference>
<name>A0A430HSR4_9BURK</name>
<dbReference type="OrthoDB" id="9816185at2"/>
<keyword evidence="2" id="KW-1185">Reference proteome</keyword>
<proteinExistence type="predicted"/>
<protein>
    <recommendedName>
        <fullName evidence="3">HNH endonuclease</fullName>
    </recommendedName>
</protein>
<evidence type="ECO:0000313" key="1">
    <source>
        <dbReference type="EMBL" id="RSZ60593.1"/>
    </source>
</evidence>
<dbReference type="EMBL" id="RXLQ01000001">
    <property type="protein sequence ID" value="RSZ60593.1"/>
    <property type="molecule type" value="Genomic_DNA"/>
</dbReference>
<sequence>MIVHIGDVWENAERDHAAYVADRIDAALKSGSVTSDHLLHLLKEKREIIACGTPAQLDQLIHYVNGLIYLCNDAEGTRFFEDCAALFNYDHFSKKRDVSYKKWNAYKLCKTSKYVLCPYCHQNFAFTIISDGKSFRPTLDHFYPKFQYPYLAISLYNLVPACQVCNSSLKGDLNFFYVRHLHPLHVPTGAADPDEGRNHINFDLDPERYIEMRRTGEFDMVLKIVPSVDAAVNNSIRTFLLNERFSIHESTLKIFIRNLENWTPARISEVAKIFGGEGFVFDERHALGFNLDEYKNEVLGKIKKDLYEVFRRPKASSAPFAIGEREP</sequence>
<evidence type="ECO:0008006" key="3">
    <source>
        <dbReference type="Google" id="ProtNLM"/>
    </source>
</evidence>
<evidence type="ECO:0000313" key="2">
    <source>
        <dbReference type="Proteomes" id="UP000278085"/>
    </source>
</evidence>
<comment type="caution">
    <text evidence="1">The sequence shown here is derived from an EMBL/GenBank/DDBJ whole genome shotgun (WGS) entry which is preliminary data.</text>
</comment>
<organism evidence="1 2">
    <name type="scientific">Massilia atriviolacea</name>
    <dbReference type="NCBI Taxonomy" id="2495579"/>
    <lineage>
        <taxon>Bacteria</taxon>
        <taxon>Pseudomonadati</taxon>
        <taxon>Pseudomonadota</taxon>
        <taxon>Betaproteobacteria</taxon>
        <taxon>Burkholderiales</taxon>
        <taxon>Oxalobacteraceae</taxon>
        <taxon>Telluria group</taxon>
        <taxon>Massilia</taxon>
    </lineage>
</organism>
<accession>A0A430HSR4</accession>
<dbReference type="Proteomes" id="UP000278085">
    <property type="component" value="Unassembled WGS sequence"/>
</dbReference>
<dbReference type="AlphaFoldDB" id="A0A430HSR4"/>
<gene>
    <name evidence="1" type="ORF">EJB06_00115</name>
</gene>
<dbReference type="Gene3D" id="1.10.30.50">
    <property type="match status" value="1"/>
</dbReference>
<dbReference type="RefSeq" id="WP_126071977.1">
    <property type="nucleotide sequence ID" value="NZ_CP051166.1"/>
</dbReference>